<keyword evidence="1" id="KW-0812">Transmembrane</keyword>
<proteinExistence type="predicted"/>
<protein>
    <recommendedName>
        <fullName evidence="4">Polysaccharide chain length determinant N-terminal domain-containing protein</fullName>
    </recommendedName>
</protein>
<evidence type="ECO:0000313" key="3">
    <source>
        <dbReference type="Proteomes" id="UP000262056"/>
    </source>
</evidence>
<keyword evidence="1" id="KW-0472">Membrane</keyword>
<accession>A0A656PM19</accession>
<keyword evidence="1" id="KW-1133">Transmembrane helix</keyword>
<feature type="transmembrane region" description="Helical" evidence="1">
    <location>
        <begin position="17"/>
        <end position="35"/>
    </location>
</feature>
<dbReference type="AlphaFoldDB" id="A0A656PM19"/>
<evidence type="ECO:0000313" key="2">
    <source>
        <dbReference type="EMBL" id="HCQ40468.1"/>
    </source>
</evidence>
<gene>
    <name evidence="2" type="ORF">DIU24_02010</name>
</gene>
<organism evidence="2 3">
    <name type="scientific">candidate division WWE3 bacterium</name>
    <dbReference type="NCBI Taxonomy" id="2053526"/>
    <lineage>
        <taxon>Bacteria</taxon>
        <taxon>Katanobacteria</taxon>
    </lineage>
</organism>
<dbReference type="EMBL" id="DQFB01000003">
    <property type="protein sequence ID" value="HCQ40468.1"/>
    <property type="molecule type" value="Genomic_DNA"/>
</dbReference>
<evidence type="ECO:0008006" key="4">
    <source>
        <dbReference type="Google" id="ProtNLM"/>
    </source>
</evidence>
<feature type="transmembrane region" description="Helical" evidence="1">
    <location>
        <begin position="175"/>
        <end position="196"/>
    </location>
</feature>
<name>A0A656PM19_UNCKA</name>
<reference evidence="2 3" key="1">
    <citation type="journal article" date="2018" name="Nat. Biotechnol.">
        <title>A standardized bacterial taxonomy based on genome phylogeny substantially revises the tree of life.</title>
        <authorList>
            <person name="Parks D.H."/>
            <person name="Chuvochina M."/>
            <person name="Waite D.W."/>
            <person name="Rinke C."/>
            <person name="Skarshewski A."/>
            <person name="Chaumeil P.A."/>
            <person name="Hugenholtz P."/>
        </authorList>
    </citation>
    <scope>NUCLEOTIDE SEQUENCE [LARGE SCALE GENOMIC DNA]</scope>
    <source>
        <strain evidence="2">UBA12021</strain>
    </source>
</reference>
<sequence length="201" mass="22469">MELKEIMKILNKKRREIGLFIICGGLLGLAVSFLPGKFKAEISYFVGRAADKPSTEFFTYEGYYAQQTAQSYTNTAIALLESQDLKRRVLSELGFPVTDINIRKLSRSYRVSKNGPQVITLSVTDYDYARSLNTFTAISSKFLETGEKISAGTDENISVTSLSDEPVLRQEQRPFINYVLGGLLAGLTISLLKIALKEYLK</sequence>
<dbReference type="Proteomes" id="UP000262056">
    <property type="component" value="Unassembled WGS sequence"/>
</dbReference>
<comment type="caution">
    <text evidence="2">The sequence shown here is derived from an EMBL/GenBank/DDBJ whole genome shotgun (WGS) entry which is preliminary data.</text>
</comment>
<evidence type="ECO:0000256" key="1">
    <source>
        <dbReference type="SAM" id="Phobius"/>
    </source>
</evidence>